<evidence type="ECO:0000313" key="1">
    <source>
        <dbReference type="EMBL" id="KAF8466786.1"/>
    </source>
</evidence>
<comment type="caution">
    <text evidence="1">The sequence shown here is derived from an EMBL/GenBank/DDBJ whole genome shotgun (WGS) entry which is preliminary data.</text>
</comment>
<sequence length="147" mass="16458">MSGDYTSLSSITSYAQSLFFLTNILTNCFYRHLKNLRHSSLTSKIALEYLQEFIYNAYTFYTALLKRNTLLDYCTGWLEALGDLTQYCIVITAMVPAVPHGSSSLTTAAVSGRFWSLPVGSTLMYTCGSMMSISLQSIEEPEAQERL</sequence>
<dbReference type="OrthoDB" id="3065501at2759"/>
<dbReference type="AlphaFoldDB" id="A0A9P5JVG7"/>
<proteinExistence type="predicted"/>
<organism evidence="1 2">
    <name type="scientific">Russula ochroleuca</name>
    <dbReference type="NCBI Taxonomy" id="152965"/>
    <lineage>
        <taxon>Eukaryota</taxon>
        <taxon>Fungi</taxon>
        <taxon>Dikarya</taxon>
        <taxon>Basidiomycota</taxon>
        <taxon>Agaricomycotina</taxon>
        <taxon>Agaricomycetes</taxon>
        <taxon>Russulales</taxon>
        <taxon>Russulaceae</taxon>
        <taxon>Russula</taxon>
    </lineage>
</organism>
<evidence type="ECO:0000313" key="2">
    <source>
        <dbReference type="Proteomes" id="UP000759537"/>
    </source>
</evidence>
<accession>A0A9P5JVG7</accession>
<reference evidence="1" key="1">
    <citation type="submission" date="2019-10" db="EMBL/GenBank/DDBJ databases">
        <authorList>
            <consortium name="DOE Joint Genome Institute"/>
            <person name="Kuo A."/>
            <person name="Miyauchi S."/>
            <person name="Kiss E."/>
            <person name="Drula E."/>
            <person name="Kohler A."/>
            <person name="Sanchez-Garcia M."/>
            <person name="Andreopoulos B."/>
            <person name="Barry K.W."/>
            <person name="Bonito G."/>
            <person name="Buee M."/>
            <person name="Carver A."/>
            <person name="Chen C."/>
            <person name="Cichocki N."/>
            <person name="Clum A."/>
            <person name="Culley D."/>
            <person name="Crous P.W."/>
            <person name="Fauchery L."/>
            <person name="Girlanda M."/>
            <person name="Hayes R."/>
            <person name="Keri Z."/>
            <person name="LaButti K."/>
            <person name="Lipzen A."/>
            <person name="Lombard V."/>
            <person name="Magnuson J."/>
            <person name="Maillard F."/>
            <person name="Morin E."/>
            <person name="Murat C."/>
            <person name="Nolan M."/>
            <person name="Ohm R."/>
            <person name="Pangilinan J."/>
            <person name="Pereira M."/>
            <person name="Perotto S."/>
            <person name="Peter M."/>
            <person name="Riley R."/>
            <person name="Sitrit Y."/>
            <person name="Stielow B."/>
            <person name="Szollosi G."/>
            <person name="Zifcakova L."/>
            <person name="Stursova M."/>
            <person name="Spatafora J.W."/>
            <person name="Tedersoo L."/>
            <person name="Vaario L.-M."/>
            <person name="Yamada A."/>
            <person name="Yan M."/>
            <person name="Wang P."/>
            <person name="Xu J."/>
            <person name="Bruns T."/>
            <person name="Baldrian P."/>
            <person name="Vilgalys R."/>
            <person name="Henrissat B."/>
            <person name="Grigoriev I.V."/>
            <person name="Hibbett D."/>
            <person name="Nagy L.G."/>
            <person name="Martin F.M."/>
        </authorList>
    </citation>
    <scope>NUCLEOTIDE SEQUENCE</scope>
    <source>
        <strain evidence="1">Prilba</strain>
    </source>
</reference>
<dbReference type="Proteomes" id="UP000759537">
    <property type="component" value="Unassembled WGS sequence"/>
</dbReference>
<keyword evidence="2" id="KW-1185">Reference proteome</keyword>
<reference evidence="1" key="2">
    <citation type="journal article" date="2020" name="Nat. Commun.">
        <title>Large-scale genome sequencing of mycorrhizal fungi provides insights into the early evolution of symbiotic traits.</title>
        <authorList>
            <person name="Miyauchi S."/>
            <person name="Kiss E."/>
            <person name="Kuo A."/>
            <person name="Drula E."/>
            <person name="Kohler A."/>
            <person name="Sanchez-Garcia M."/>
            <person name="Morin E."/>
            <person name="Andreopoulos B."/>
            <person name="Barry K.W."/>
            <person name="Bonito G."/>
            <person name="Buee M."/>
            <person name="Carver A."/>
            <person name="Chen C."/>
            <person name="Cichocki N."/>
            <person name="Clum A."/>
            <person name="Culley D."/>
            <person name="Crous P.W."/>
            <person name="Fauchery L."/>
            <person name="Girlanda M."/>
            <person name="Hayes R.D."/>
            <person name="Keri Z."/>
            <person name="LaButti K."/>
            <person name="Lipzen A."/>
            <person name="Lombard V."/>
            <person name="Magnuson J."/>
            <person name="Maillard F."/>
            <person name="Murat C."/>
            <person name="Nolan M."/>
            <person name="Ohm R.A."/>
            <person name="Pangilinan J."/>
            <person name="Pereira M.F."/>
            <person name="Perotto S."/>
            <person name="Peter M."/>
            <person name="Pfister S."/>
            <person name="Riley R."/>
            <person name="Sitrit Y."/>
            <person name="Stielow J.B."/>
            <person name="Szollosi G."/>
            <person name="Zifcakova L."/>
            <person name="Stursova M."/>
            <person name="Spatafora J.W."/>
            <person name="Tedersoo L."/>
            <person name="Vaario L.M."/>
            <person name="Yamada A."/>
            <person name="Yan M."/>
            <person name="Wang P."/>
            <person name="Xu J."/>
            <person name="Bruns T."/>
            <person name="Baldrian P."/>
            <person name="Vilgalys R."/>
            <person name="Dunand C."/>
            <person name="Henrissat B."/>
            <person name="Grigoriev I.V."/>
            <person name="Hibbett D."/>
            <person name="Nagy L.G."/>
            <person name="Martin F.M."/>
        </authorList>
    </citation>
    <scope>NUCLEOTIDE SEQUENCE</scope>
    <source>
        <strain evidence="1">Prilba</strain>
    </source>
</reference>
<gene>
    <name evidence="1" type="ORF">DFH94DRAFT_848378</name>
</gene>
<dbReference type="EMBL" id="WHVB01000039">
    <property type="protein sequence ID" value="KAF8466786.1"/>
    <property type="molecule type" value="Genomic_DNA"/>
</dbReference>
<protein>
    <submittedName>
        <fullName evidence="1">Uncharacterized protein</fullName>
    </submittedName>
</protein>
<name>A0A9P5JVG7_9AGAM</name>